<sequence>MWSSFGEPVLDTGTHRIGDYVSSDGSVISFINITRITAQEGGHYQCTAVNDFGEDSASVWISVIGAPFIKAMKNITAISANTVFIDCPFSAHRLSSIQWYKG</sequence>
<organism evidence="1 2">
    <name type="scientific">Leptotrombidium deliense</name>
    <dbReference type="NCBI Taxonomy" id="299467"/>
    <lineage>
        <taxon>Eukaryota</taxon>
        <taxon>Metazoa</taxon>
        <taxon>Ecdysozoa</taxon>
        <taxon>Arthropoda</taxon>
        <taxon>Chelicerata</taxon>
        <taxon>Arachnida</taxon>
        <taxon>Acari</taxon>
        <taxon>Acariformes</taxon>
        <taxon>Trombidiformes</taxon>
        <taxon>Prostigmata</taxon>
        <taxon>Anystina</taxon>
        <taxon>Parasitengona</taxon>
        <taxon>Trombiculoidea</taxon>
        <taxon>Trombiculidae</taxon>
        <taxon>Leptotrombidium</taxon>
    </lineage>
</organism>
<reference evidence="1 2" key="1">
    <citation type="journal article" date="2018" name="Gigascience">
        <title>Genomes of trombidid mites reveal novel predicted allergens and laterally-transferred genes associated with secondary metabolism.</title>
        <authorList>
            <person name="Dong X."/>
            <person name="Chaisiri K."/>
            <person name="Xia D."/>
            <person name="Armstrong S.D."/>
            <person name="Fang Y."/>
            <person name="Donnelly M.J."/>
            <person name="Kadowaki T."/>
            <person name="McGarry J.W."/>
            <person name="Darby A.C."/>
            <person name="Makepeace B.L."/>
        </authorList>
    </citation>
    <scope>NUCLEOTIDE SEQUENCE [LARGE SCALE GENOMIC DNA]</scope>
    <source>
        <strain evidence="1">UoL-UT</strain>
    </source>
</reference>
<dbReference type="AlphaFoldDB" id="A0A443SRP1"/>
<evidence type="ECO:0000313" key="1">
    <source>
        <dbReference type="EMBL" id="RWS30177.1"/>
    </source>
</evidence>
<dbReference type="EMBL" id="NCKV01000608">
    <property type="protein sequence ID" value="RWS30177.1"/>
    <property type="molecule type" value="Genomic_DNA"/>
</dbReference>
<dbReference type="SUPFAM" id="SSF48726">
    <property type="entry name" value="Immunoglobulin"/>
    <property type="match status" value="1"/>
</dbReference>
<accession>A0A443SRP1</accession>
<gene>
    <name evidence="1" type="ORF">B4U80_01888</name>
</gene>
<evidence type="ECO:0000313" key="2">
    <source>
        <dbReference type="Proteomes" id="UP000288716"/>
    </source>
</evidence>
<keyword evidence="2" id="KW-1185">Reference proteome</keyword>
<dbReference type="Gene3D" id="2.60.40.10">
    <property type="entry name" value="Immunoglobulins"/>
    <property type="match status" value="1"/>
</dbReference>
<protein>
    <submittedName>
        <fullName evidence="1">Down syndrome cell adhesion molecule-like protein Dscam2</fullName>
    </submittedName>
</protein>
<dbReference type="STRING" id="299467.A0A443SRP1"/>
<proteinExistence type="predicted"/>
<dbReference type="OrthoDB" id="6427562at2759"/>
<dbReference type="InterPro" id="IPR013783">
    <property type="entry name" value="Ig-like_fold"/>
</dbReference>
<name>A0A443SRP1_9ACAR</name>
<dbReference type="VEuPathDB" id="VectorBase:LDEU001861"/>
<dbReference type="Proteomes" id="UP000288716">
    <property type="component" value="Unassembled WGS sequence"/>
</dbReference>
<comment type="caution">
    <text evidence="1">The sequence shown here is derived from an EMBL/GenBank/DDBJ whole genome shotgun (WGS) entry which is preliminary data.</text>
</comment>
<dbReference type="InterPro" id="IPR036179">
    <property type="entry name" value="Ig-like_dom_sf"/>
</dbReference>